<name>A0A8H9M345_9ALTE</name>
<evidence type="ECO:0000313" key="3">
    <source>
        <dbReference type="Proteomes" id="UP000622604"/>
    </source>
</evidence>
<dbReference type="AlphaFoldDB" id="A0A8H9M345"/>
<dbReference type="SMART" id="SM00901">
    <property type="entry name" value="FRG"/>
    <property type="match status" value="1"/>
</dbReference>
<reference evidence="2" key="1">
    <citation type="journal article" date="2014" name="Int. J. Syst. Evol. Microbiol.">
        <title>Complete genome sequence of Corynebacterium casei LMG S-19264T (=DSM 44701T), isolated from a smear-ripened cheese.</title>
        <authorList>
            <consortium name="US DOE Joint Genome Institute (JGI-PGF)"/>
            <person name="Walter F."/>
            <person name="Albersmeier A."/>
            <person name="Kalinowski J."/>
            <person name="Ruckert C."/>
        </authorList>
    </citation>
    <scope>NUCLEOTIDE SEQUENCE</scope>
    <source>
        <strain evidence="2">KCTC 32337</strain>
    </source>
</reference>
<feature type="domain" description="FRG" evidence="1">
    <location>
        <begin position="36"/>
        <end position="144"/>
    </location>
</feature>
<dbReference type="Pfam" id="PF08867">
    <property type="entry name" value="FRG"/>
    <property type="match status" value="1"/>
</dbReference>
<dbReference type="Proteomes" id="UP000622604">
    <property type="component" value="Unassembled WGS sequence"/>
</dbReference>
<organism evidence="2 3">
    <name type="scientific">Paraglaciecola chathamensis</name>
    <dbReference type="NCBI Taxonomy" id="368405"/>
    <lineage>
        <taxon>Bacteria</taxon>
        <taxon>Pseudomonadati</taxon>
        <taxon>Pseudomonadota</taxon>
        <taxon>Gammaproteobacteria</taxon>
        <taxon>Alteromonadales</taxon>
        <taxon>Alteromonadaceae</taxon>
        <taxon>Paraglaciecola</taxon>
    </lineage>
</organism>
<evidence type="ECO:0000313" key="2">
    <source>
        <dbReference type="EMBL" id="GGZ81660.1"/>
    </source>
</evidence>
<accession>A0A8H9M345</accession>
<reference evidence="2" key="2">
    <citation type="submission" date="2020-09" db="EMBL/GenBank/DDBJ databases">
        <authorList>
            <person name="Sun Q."/>
            <person name="Kim S."/>
        </authorList>
    </citation>
    <scope>NUCLEOTIDE SEQUENCE</scope>
    <source>
        <strain evidence="2">KCTC 32337</strain>
    </source>
</reference>
<protein>
    <recommendedName>
        <fullName evidence="1">FRG domain-containing protein</fullName>
    </recommendedName>
</protein>
<sequence length="253" mass="29061">MYPRIEDGNFPDISISMFIGKFVNPFNIVEFLSCISDQNFEFYRGHADSSWELIPSIGRIKNPQYCNNIEFGSWRETEEYLIEEFQKQSIPFMDWEPKNNFDWLVQAQHHGLPTRLLDWTTNPLKALFFAVENHALNDIDGVVFGCDASYWSVTENVKDSDDFSFFHSGHLNPRIIAQEGCFSLSPISDLDFNSFTPIGDNSPKISRMEKIIIPKESKPIFRTELNRLGINHSSIYPGLDGITKKIVSGFSVK</sequence>
<gene>
    <name evidence="2" type="ORF">GCM10011274_44260</name>
</gene>
<proteinExistence type="predicted"/>
<evidence type="ECO:0000259" key="1">
    <source>
        <dbReference type="SMART" id="SM00901"/>
    </source>
</evidence>
<comment type="caution">
    <text evidence="2">The sequence shown here is derived from an EMBL/GenBank/DDBJ whole genome shotgun (WGS) entry which is preliminary data.</text>
</comment>
<dbReference type="EMBL" id="BMZC01000019">
    <property type="protein sequence ID" value="GGZ81660.1"/>
    <property type="molecule type" value="Genomic_DNA"/>
</dbReference>
<dbReference type="InterPro" id="IPR014966">
    <property type="entry name" value="FRG-dom"/>
</dbReference>